<dbReference type="OrthoDB" id="57786at2759"/>
<sequence>MCITFVYVGDGSTPYKYIIGANRDEFMARPCKPAHAWHKPAEGHKFTFAGQDLTAKGTWLGVRAELLRTGAEQSLLGPKPKPSDSEASFRLGLVTNVREKAAPPSEAAKLRSRGDLITHFLSDKNSLDAHATSAELAKQGESYAGYNLLLGDKEGLYFVSNRNMSSPSPVHLQPGVHGMSNGTLDDNWPKVVSGKQMFADVVEHHISKGGRMAVSGEGLLIDGIFRIMADTTPHGVDKYTGAFDRKVEHHFSSIYVKQISAHPNASAPSWYGTRSTAVILVREDGTVSYSEKYTPGTQDDDWIAERYELIYNPSA</sequence>
<comment type="caution">
    <text evidence="1">The sequence shown here is derived from an EMBL/GenBank/DDBJ whole genome shotgun (WGS) entry which is preliminary data.</text>
</comment>
<dbReference type="PANTHER" id="PTHR17985">
    <property type="entry name" value="SER/THR-RICH PROTEIN T10 IN DGCR REGION"/>
    <property type="match status" value="1"/>
</dbReference>
<dbReference type="AlphaFoldDB" id="A0A2R5GM52"/>
<gene>
    <name evidence="1" type="ORF">FCC1311_079302</name>
</gene>
<evidence type="ECO:0000313" key="1">
    <source>
        <dbReference type="EMBL" id="GBG31705.1"/>
    </source>
</evidence>
<protein>
    <submittedName>
        <fullName evidence="1">Transport and Golgi organization 2-like</fullName>
    </submittedName>
</protein>
<accession>A0A2R5GM52</accession>
<dbReference type="PANTHER" id="PTHR17985:SF8">
    <property type="entry name" value="TRANSPORT AND GOLGI ORGANIZATION PROTEIN 2 HOMOLOG"/>
    <property type="match status" value="1"/>
</dbReference>
<proteinExistence type="predicted"/>
<dbReference type="GO" id="GO:0009306">
    <property type="term" value="P:protein secretion"/>
    <property type="evidence" value="ECO:0007669"/>
    <property type="project" value="TreeGrafter"/>
</dbReference>
<dbReference type="InParanoid" id="A0A2R5GM52"/>
<dbReference type="GO" id="GO:0005794">
    <property type="term" value="C:Golgi apparatus"/>
    <property type="evidence" value="ECO:0007669"/>
    <property type="project" value="TreeGrafter"/>
</dbReference>
<keyword evidence="2" id="KW-1185">Reference proteome</keyword>
<dbReference type="GO" id="GO:0007030">
    <property type="term" value="P:Golgi organization"/>
    <property type="evidence" value="ECO:0007669"/>
    <property type="project" value="TreeGrafter"/>
</dbReference>
<name>A0A2R5GM52_9STRA</name>
<dbReference type="Proteomes" id="UP000241890">
    <property type="component" value="Unassembled WGS sequence"/>
</dbReference>
<dbReference type="InterPro" id="IPR008551">
    <property type="entry name" value="TANGO2"/>
</dbReference>
<reference evidence="1 2" key="1">
    <citation type="submission" date="2017-12" db="EMBL/GenBank/DDBJ databases">
        <title>Sequencing, de novo assembly and annotation of complete genome of a new Thraustochytrid species, strain FCC1311.</title>
        <authorList>
            <person name="Sedici K."/>
            <person name="Godart F."/>
            <person name="Aiese Cigliano R."/>
            <person name="Sanseverino W."/>
            <person name="Barakat M."/>
            <person name="Ortet P."/>
            <person name="Marechal E."/>
            <person name="Cagnac O."/>
            <person name="Amato A."/>
        </authorList>
    </citation>
    <scope>NUCLEOTIDE SEQUENCE [LARGE SCALE GENOMIC DNA]</scope>
</reference>
<dbReference type="Pfam" id="PF05742">
    <property type="entry name" value="TANGO2"/>
    <property type="match status" value="1"/>
</dbReference>
<organism evidence="1 2">
    <name type="scientific">Hondaea fermentalgiana</name>
    <dbReference type="NCBI Taxonomy" id="2315210"/>
    <lineage>
        <taxon>Eukaryota</taxon>
        <taxon>Sar</taxon>
        <taxon>Stramenopiles</taxon>
        <taxon>Bigyra</taxon>
        <taxon>Labyrinthulomycetes</taxon>
        <taxon>Thraustochytrida</taxon>
        <taxon>Thraustochytriidae</taxon>
        <taxon>Hondaea</taxon>
    </lineage>
</organism>
<dbReference type="EMBL" id="BEYU01000104">
    <property type="protein sequence ID" value="GBG31705.1"/>
    <property type="molecule type" value="Genomic_DNA"/>
</dbReference>
<evidence type="ECO:0000313" key="2">
    <source>
        <dbReference type="Proteomes" id="UP000241890"/>
    </source>
</evidence>